<comment type="caution">
    <text evidence="7">The sequence shown here is derived from an EMBL/GenBank/DDBJ whole genome shotgun (WGS) entry which is preliminary data.</text>
</comment>
<evidence type="ECO:0000256" key="5">
    <source>
        <dbReference type="SAM" id="MobiDB-lite"/>
    </source>
</evidence>
<dbReference type="PANTHER" id="PTHR16023">
    <property type="entry name" value="TAX1 BINDING PROTEIN-RELATED"/>
    <property type="match status" value="1"/>
</dbReference>
<gene>
    <name evidence="7" type="ORF">ACHAWO_008045</name>
</gene>
<feature type="compositionally biased region" description="Low complexity" evidence="5">
    <location>
        <begin position="1"/>
        <end position="24"/>
    </location>
</feature>
<feature type="compositionally biased region" description="Low complexity" evidence="5">
    <location>
        <begin position="46"/>
        <end position="61"/>
    </location>
</feature>
<evidence type="ECO:0000313" key="8">
    <source>
        <dbReference type="Proteomes" id="UP001530400"/>
    </source>
</evidence>
<feature type="compositionally biased region" description="Basic and acidic residues" evidence="5">
    <location>
        <begin position="1349"/>
        <end position="1358"/>
    </location>
</feature>
<protein>
    <recommendedName>
        <fullName evidence="6">Vacuolar protein 14 C-terminal Fig4-binding domain-containing protein</fullName>
    </recommendedName>
</protein>
<dbReference type="InterPro" id="IPR026825">
    <property type="entry name" value="Vac14"/>
</dbReference>
<dbReference type="InterPro" id="IPR021841">
    <property type="entry name" value="VAC14_Fig4p-bd"/>
</dbReference>
<feature type="region of interest" description="Disordered" evidence="5">
    <location>
        <begin position="1349"/>
        <end position="1373"/>
    </location>
</feature>
<proteinExistence type="inferred from homology"/>
<evidence type="ECO:0000313" key="7">
    <source>
        <dbReference type="EMBL" id="KAL3797988.1"/>
    </source>
</evidence>
<feature type="compositionally biased region" description="Polar residues" evidence="5">
    <location>
        <begin position="312"/>
        <end position="325"/>
    </location>
</feature>
<dbReference type="SUPFAM" id="SSF48371">
    <property type="entry name" value="ARM repeat"/>
    <property type="match status" value="1"/>
</dbReference>
<dbReference type="Gene3D" id="1.25.10.10">
    <property type="entry name" value="Leucine-rich Repeat Variant"/>
    <property type="match status" value="2"/>
</dbReference>
<evidence type="ECO:0000256" key="1">
    <source>
        <dbReference type="ARBA" id="ARBA00004308"/>
    </source>
</evidence>
<evidence type="ECO:0000259" key="6">
    <source>
        <dbReference type="Pfam" id="PF11916"/>
    </source>
</evidence>
<feature type="region of interest" description="Disordered" evidence="5">
    <location>
        <begin position="303"/>
        <end position="325"/>
    </location>
</feature>
<keyword evidence="8" id="KW-1185">Reference proteome</keyword>
<dbReference type="GO" id="GO:0012505">
    <property type="term" value="C:endomembrane system"/>
    <property type="evidence" value="ECO:0007669"/>
    <property type="project" value="UniProtKB-SubCell"/>
</dbReference>
<dbReference type="EMBL" id="JALLPJ020000233">
    <property type="protein sequence ID" value="KAL3797988.1"/>
    <property type="molecule type" value="Genomic_DNA"/>
</dbReference>
<accession>A0ABD3QCE0</accession>
<feature type="domain" description="Vacuolar protein 14 C-terminal Fig4-binding" evidence="6">
    <location>
        <begin position="1045"/>
        <end position="1204"/>
    </location>
</feature>
<feature type="region of interest" description="Disordered" evidence="5">
    <location>
        <begin position="1"/>
        <end position="124"/>
    </location>
</feature>
<comment type="subcellular location">
    <subcellularLocation>
        <location evidence="1">Endomembrane system</location>
    </subcellularLocation>
</comment>
<dbReference type="Pfam" id="PF11916">
    <property type="entry name" value="Vac14_Fig4_bd"/>
    <property type="match status" value="1"/>
</dbReference>
<reference evidence="7 8" key="1">
    <citation type="submission" date="2024-10" db="EMBL/GenBank/DDBJ databases">
        <title>Updated reference genomes for cyclostephanoid diatoms.</title>
        <authorList>
            <person name="Roberts W.R."/>
            <person name="Alverson A.J."/>
        </authorList>
    </citation>
    <scope>NUCLEOTIDE SEQUENCE [LARGE SCALE GENOMIC DNA]</scope>
    <source>
        <strain evidence="7 8">AJA010-31</strain>
    </source>
</reference>
<organism evidence="7 8">
    <name type="scientific">Cyclotella atomus</name>
    <dbReference type="NCBI Taxonomy" id="382360"/>
    <lineage>
        <taxon>Eukaryota</taxon>
        <taxon>Sar</taxon>
        <taxon>Stramenopiles</taxon>
        <taxon>Ochrophyta</taxon>
        <taxon>Bacillariophyta</taxon>
        <taxon>Coscinodiscophyceae</taxon>
        <taxon>Thalassiosirophycidae</taxon>
        <taxon>Stephanodiscales</taxon>
        <taxon>Stephanodiscaceae</taxon>
        <taxon>Cyclotella</taxon>
    </lineage>
</organism>
<evidence type="ECO:0000256" key="3">
    <source>
        <dbReference type="ARBA" id="ARBA00022737"/>
    </source>
</evidence>
<evidence type="ECO:0000256" key="4">
    <source>
        <dbReference type="ARBA" id="ARBA00023136"/>
    </source>
</evidence>
<feature type="region of interest" description="Disordered" evidence="5">
    <location>
        <begin position="138"/>
        <end position="172"/>
    </location>
</feature>
<evidence type="ECO:0000256" key="2">
    <source>
        <dbReference type="ARBA" id="ARBA00010225"/>
    </source>
</evidence>
<dbReference type="PANTHER" id="PTHR16023:SF0">
    <property type="entry name" value="PROTEIN VAC14 HOMOLOG"/>
    <property type="match status" value="1"/>
</dbReference>
<comment type="similarity">
    <text evidence="2">Belongs to the VAC14 family.</text>
</comment>
<dbReference type="Pfam" id="PF12755">
    <property type="entry name" value="Vac14_Fab1_bd"/>
    <property type="match status" value="1"/>
</dbReference>
<feature type="region of interest" description="Disordered" evidence="5">
    <location>
        <begin position="253"/>
        <end position="282"/>
    </location>
</feature>
<name>A0ABD3QCE0_9STRA</name>
<keyword evidence="3" id="KW-0677">Repeat</keyword>
<feature type="compositionally biased region" description="Basic and acidic residues" evidence="5">
    <location>
        <begin position="72"/>
        <end position="83"/>
    </location>
</feature>
<dbReference type="InterPro" id="IPR011989">
    <property type="entry name" value="ARM-like"/>
</dbReference>
<keyword evidence="4" id="KW-0472">Membrane</keyword>
<sequence>MSSIPPSASSDSLQPNPSVESSSVTEEERQRILAGILAEEDDDSVSIHVGAASAAGGSNIGRSYGINNSASDDVRPEPTEHPSDNQSSAQAQEHLPQMLLTARKRIESENAFSSSSEDEFDGTNLEGIYGAASRSVPVTGAAGDAADGHQLTSSFQAPHAPDTAQEEELQQHFTWSHSADNEEEFRNNALQAMSQSIDVNTIVSPRRLQQSSFDRLTSHGEEGDYYEDTIEQAELTTSAFSFESTAAKMAADAARMAAPIEEEEPLSTQQASTDDDDAKPNKDDYLAQAENQVLHEILNNDDETKGAESAKVTHSSTPNQHKTQTKLRNTPIILTANPASFSETPNPNNIAASNPTMMMLDTSASTALDTYYKNEEERESMRRAFQQCISAAVLVSLAHKRYERRRLAAMEIEKVVRSLVSQEDYTRVRAILLLLSDDYVRSTNEDARKGGVVALAACAIGLKKASVGKEVVECRDLILASVVHACQDHSQRVRYYATESLFNVTKVIPSLAVQHFFILFEILRSLYADVDLDVRSGAELLDKKLKEVIVGAINSGSFSADACIPVFARFVYMRNKATKQLTLTWLQEFSEKLIGAPILEFLHLFLGGIFAMVSDPNNTIRQLALEFLQQVLPKLLVNNEDFEDTQHMAVDFDKILQSLVVTMEQPDPFVRKVAMYWMSRIVQAHISSAFTKRDEIMGVKSVKGSRGIDISISGPDGERSSNTQLTAASISVRNSLPHVLPGILLSIGDTHQARAKDAFLPDHTTHSLAEQANSCLQDAVRRDGKAFIPHLGGFIVALRDELDSPGGLIARNPPSVERRPYRMDVKPDGSGIESSTGWYRASDGIEERDNALIISRLCALQWIAVLYDHVVPNSLKSEYASEFVDCIIYQLVDQPPGIITVKSFEVLTKISIPSKGETTRSIFAPAILQDDPVNLKIPSMSNPMDDESTNFALGILEASRRKLISRDRVVFASIVDLHSKYPKLLVDISKVIELMCTLQPPEFVFVAFANELDNFVVSRMEHRERVLASHGTDAHAAKTELSAFGKDLSFVSNFAQQLGIVFFAAPEAEQLRDVLKDCIGCKGNSIRDERRARLFYILLHAFSHNIVAALSLCLWGGAFLTASSFLKKIDPLDVSLMFYLEIDQLIDLIERPIFRHLQLRLLECEEDPFCEGSGAMLFLTLKRIMMLLPQSTSYMILQERLSSVARYRQSAVSINKSPPQIKAGSETDVFVKQIAKARRLHVWAKWRMIRAESIEEDPSRIVTDAQKFNAQQQRREWLGYKDEEDEKLTRQKIKESMLGNSQKRAELVGVYEGLDEVQSSKDKTFEVQGYGEDYEVCIGDAETQKGLKKQQFERKGSSDNESLPQWKEFWANR</sequence>
<dbReference type="InterPro" id="IPR016024">
    <property type="entry name" value="ARM-type_fold"/>
</dbReference>
<dbReference type="Proteomes" id="UP001530400">
    <property type="component" value="Unassembled WGS sequence"/>
</dbReference>